<dbReference type="InterPro" id="IPR033412">
    <property type="entry name" value="PFOR_II"/>
</dbReference>
<dbReference type="SUPFAM" id="SSF52518">
    <property type="entry name" value="Thiamin diphosphate-binding fold (THDP-binding)"/>
    <property type="match status" value="1"/>
</dbReference>
<dbReference type="GO" id="GO:0006979">
    <property type="term" value="P:response to oxidative stress"/>
    <property type="evidence" value="ECO:0007669"/>
    <property type="project" value="TreeGrafter"/>
</dbReference>
<protein>
    <submittedName>
        <fullName evidence="5">2-oxoglutarate/2-oxoacid ferredoxin oxidoreductase, gamma subunit / 2-oxoglutarate/2-oxoacid ferredoxin oxidoreductase, alpha subunit</fullName>
        <ecNumber evidence="5">1.2.7.-</ecNumber>
    </submittedName>
</protein>
<dbReference type="Pfam" id="PF17147">
    <property type="entry name" value="PFOR_II"/>
    <property type="match status" value="1"/>
</dbReference>
<dbReference type="EMBL" id="UOGA01000255">
    <property type="protein sequence ID" value="VAX23882.1"/>
    <property type="molecule type" value="Genomic_DNA"/>
</dbReference>
<feature type="domain" description="Pyruvate flavodoxin/ferredoxin oxidoreductase pyrimidine binding" evidence="3">
    <location>
        <begin position="215"/>
        <end position="450"/>
    </location>
</feature>
<dbReference type="InterPro" id="IPR009014">
    <property type="entry name" value="Transketo_C/PFOR_II"/>
</dbReference>
<dbReference type="EC" id="1.2.7.-" evidence="5"/>
<dbReference type="AlphaFoldDB" id="A0A3B1C6Z7"/>
<accession>A0A3B1C6Z7</accession>
<dbReference type="InterPro" id="IPR022367">
    <property type="entry name" value="2-oxoacid/accept_OxRdtase_asu"/>
</dbReference>
<reference evidence="5" key="1">
    <citation type="submission" date="2018-06" db="EMBL/GenBank/DDBJ databases">
        <authorList>
            <person name="Zhirakovskaya E."/>
        </authorList>
    </citation>
    <scope>NUCLEOTIDE SEQUENCE</scope>
</reference>
<dbReference type="SUPFAM" id="SSF53323">
    <property type="entry name" value="Pyruvate-ferredoxin oxidoreductase, PFOR, domain III"/>
    <property type="match status" value="1"/>
</dbReference>
<dbReference type="InterPro" id="IPR029061">
    <property type="entry name" value="THDP-binding"/>
</dbReference>
<dbReference type="FunFam" id="3.40.50.970:FF:000022">
    <property type="entry name" value="2-oxoglutarate ferredoxin oxidoreductase alpha subunit"/>
    <property type="match status" value="1"/>
</dbReference>
<dbReference type="GO" id="GO:0016903">
    <property type="term" value="F:oxidoreductase activity, acting on the aldehyde or oxo group of donors"/>
    <property type="evidence" value="ECO:0007669"/>
    <property type="project" value="InterPro"/>
</dbReference>
<dbReference type="InterPro" id="IPR050722">
    <property type="entry name" value="Pyruvate:ferred/Flavod_OxRd"/>
</dbReference>
<dbReference type="Pfam" id="PF01558">
    <property type="entry name" value="POR"/>
    <property type="match status" value="1"/>
</dbReference>
<feature type="domain" description="Pyruvate:ferredoxin oxidoreductase core" evidence="4">
    <location>
        <begin position="477"/>
        <end position="545"/>
    </location>
</feature>
<name>A0A3B1C6Z7_9ZZZZ</name>
<evidence type="ECO:0000256" key="1">
    <source>
        <dbReference type="ARBA" id="ARBA00023002"/>
    </source>
</evidence>
<dbReference type="InterPro" id="IPR002869">
    <property type="entry name" value="Pyrv_flavodox_OxRed_cen"/>
</dbReference>
<dbReference type="Gene3D" id="3.40.920.10">
    <property type="entry name" value="Pyruvate-ferredoxin oxidoreductase, PFOR, domain III"/>
    <property type="match status" value="1"/>
</dbReference>
<gene>
    <name evidence="5" type="ORF">MNBD_NITROSPINAE04-202</name>
</gene>
<dbReference type="NCBIfam" id="TIGR03710">
    <property type="entry name" value="OAFO_sf"/>
    <property type="match status" value="1"/>
</dbReference>
<sequence>MAERNDLIIRFGGEGGEGVISAGDMVSQAAARSGLEVLTFKTFPAEIKGGYAMYQVRFSHEKILSEGSGFDVACVFNNEALQANIKSLKEGSVLIYDFPGGDIEEEQNIPGVTCYAVPMGKLAKEEAGNYRSKNMIALGAVAELFSISRDGIRGTINSKFGKKGQDVVDMNYKALDIGRDHIRNNYKKTDPYKMDSGTPQEDMVVMSGNEAIGLGALIAGCNFFSAYPITPATEVGIYLSNQLPKFNRTLVQAEDEIASLANVIGASYAGAKVMTGTSGPGVSLMQELIGMASIMELPVVIADVQRGGPSTGLPTKHEQSDLLLAAHGCHGDASKVVISPEGVEDCVYLTIEAFNVAEKYQLPVYILSDGSLGLRTSSMKRPDPSKVKIVNREMYKKTNGDSYNRYALTESNISPMVHPGEEGCAYISASLEHAESSAPRYTAENHTAMLDKRFNKLVDLEDFFPATEVDEQEGATLGVLAWGSTIGTLREAIGIVRKEGLKVSAMYPKLVWPLPEKAMKPFIEKYDKILIPEINKQGQLAKVMRGEFNFEPISYTIYGGLPFTPQMIADKIKEVI</sequence>
<keyword evidence="1 5" id="KW-0560">Oxidoreductase</keyword>
<dbReference type="CDD" id="cd07034">
    <property type="entry name" value="TPP_PYR_PFOR_IOR-alpha_like"/>
    <property type="match status" value="1"/>
</dbReference>
<feature type="domain" description="Pyruvate/ketoisovalerate oxidoreductase catalytic" evidence="2">
    <location>
        <begin position="15"/>
        <end position="179"/>
    </location>
</feature>
<evidence type="ECO:0000259" key="2">
    <source>
        <dbReference type="Pfam" id="PF01558"/>
    </source>
</evidence>
<dbReference type="PANTHER" id="PTHR32154">
    <property type="entry name" value="PYRUVATE-FLAVODOXIN OXIDOREDUCTASE-RELATED"/>
    <property type="match status" value="1"/>
</dbReference>
<organism evidence="5">
    <name type="scientific">hydrothermal vent metagenome</name>
    <dbReference type="NCBI Taxonomy" id="652676"/>
    <lineage>
        <taxon>unclassified sequences</taxon>
        <taxon>metagenomes</taxon>
        <taxon>ecological metagenomes</taxon>
    </lineage>
</organism>
<evidence type="ECO:0000313" key="5">
    <source>
        <dbReference type="EMBL" id="VAX23882.1"/>
    </source>
</evidence>
<evidence type="ECO:0000259" key="4">
    <source>
        <dbReference type="Pfam" id="PF17147"/>
    </source>
</evidence>
<evidence type="ECO:0000259" key="3">
    <source>
        <dbReference type="Pfam" id="PF01855"/>
    </source>
</evidence>
<dbReference type="InterPro" id="IPR019752">
    <property type="entry name" value="Pyrv/ketoisovalerate_OxRed_cat"/>
</dbReference>
<dbReference type="PANTHER" id="PTHR32154:SF20">
    <property type="entry name" value="2-OXOGLUTARATE OXIDOREDUCTASE SUBUNIT KORA"/>
    <property type="match status" value="1"/>
</dbReference>
<dbReference type="InterPro" id="IPR002880">
    <property type="entry name" value="Pyrv_Fd/Flavodoxin_OxRdtase_N"/>
</dbReference>
<dbReference type="Pfam" id="PF01855">
    <property type="entry name" value="POR_N"/>
    <property type="match status" value="1"/>
</dbReference>
<dbReference type="Gene3D" id="3.40.50.970">
    <property type="match status" value="1"/>
</dbReference>
<dbReference type="SUPFAM" id="SSF52922">
    <property type="entry name" value="TK C-terminal domain-like"/>
    <property type="match status" value="1"/>
</dbReference>
<dbReference type="Gene3D" id="3.40.50.920">
    <property type="match status" value="1"/>
</dbReference>
<proteinExistence type="predicted"/>